<name>A0A9D4RN05_DREPO</name>
<evidence type="ECO:0000313" key="3">
    <source>
        <dbReference type="Proteomes" id="UP000828390"/>
    </source>
</evidence>
<dbReference type="AlphaFoldDB" id="A0A9D4RN05"/>
<dbReference type="EMBL" id="JAIWYP010000002">
    <property type="protein sequence ID" value="KAH3872327.1"/>
    <property type="molecule type" value="Genomic_DNA"/>
</dbReference>
<dbReference type="Proteomes" id="UP000828390">
    <property type="component" value="Unassembled WGS sequence"/>
</dbReference>
<gene>
    <name evidence="2" type="ORF">DPMN_035542</name>
</gene>
<proteinExistence type="predicted"/>
<keyword evidence="3" id="KW-1185">Reference proteome</keyword>
<evidence type="ECO:0000256" key="1">
    <source>
        <dbReference type="SAM" id="MobiDB-lite"/>
    </source>
</evidence>
<accession>A0A9D4RN05</accession>
<sequence>MPHPLFPASIFLLKPGVNSLRIAPFTADSLFGGRIQAAITADQIFASLTRNNLGQCLGALQRPASKQPRQPRMLRRTTFFS</sequence>
<protein>
    <submittedName>
        <fullName evidence="2">Uncharacterized protein</fullName>
    </submittedName>
</protein>
<reference evidence="2" key="1">
    <citation type="journal article" date="2019" name="bioRxiv">
        <title>The Genome of the Zebra Mussel, Dreissena polymorpha: A Resource for Invasive Species Research.</title>
        <authorList>
            <person name="McCartney M.A."/>
            <person name="Auch B."/>
            <person name="Kono T."/>
            <person name="Mallez S."/>
            <person name="Zhang Y."/>
            <person name="Obille A."/>
            <person name="Becker A."/>
            <person name="Abrahante J.E."/>
            <person name="Garbe J."/>
            <person name="Badalamenti J.P."/>
            <person name="Herman A."/>
            <person name="Mangelson H."/>
            <person name="Liachko I."/>
            <person name="Sullivan S."/>
            <person name="Sone E.D."/>
            <person name="Koren S."/>
            <person name="Silverstein K.A.T."/>
            <person name="Beckman K.B."/>
            <person name="Gohl D.M."/>
        </authorList>
    </citation>
    <scope>NUCLEOTIDE SEQUENCE</scope>
    <source>
        <strain evidence="2">Duluth1</strain>
        <tissue evidence="2">Whole animal</tissue>
    </source>
</reference>
<reference evidence="2" key="2">
    <citation type="submission" date="2020-11" db="EMBL/GenBank/DDBJ databases">
        <authorList>
            <person name="McCartney M.A."/>
            <person name="Auch B."/>
            <person name="Kono T."/>
            <person name="Mallez S."/>
            <person name="Becker A."/>
            <person name="Gohl D.M."/>
            <person name="Silverstein K.A.T."/>
            <person name="Koren S."/>
            <person name="Bechman K.B."/>
            <person name="Herman A."/>
            <person name="Abrahante J.E."/>
            <person name="Garbe J."/>
        </authorList>
    </citation>
    <scope>NUCLEOTIDE SEQUENCE</scope>
    <source>
        <strain evidence="2">Duluth1</strain>
        <tissue evidence="2">Whole animal</tissue>
    </source>
</reference>
<evidence type="ECO:0000313" key="2">
    <source>
        <dbReference type="EMBL" id="KAH3872327.1"/>
    </source>
</evidence>
<comment type="caution">
    <text evidence="2">The sequence shown here is derived from an EMBL/GenBank/DDBJ whole genome shotgun (WGS) entry which is preliminary data.</text>
</comment>
<feature type="region of interest" description="Disordered" evidence="1">
    <location>
        <begin position="62"/>
        <end position="81"/>
    </location>
</feature>
<organism evidence="2 3">
    <name type="scientific">Dreissena polymorpha</name>
    <name type="common">Zebra mussel</name>
    <name type="synonym">Mytilus polymorpha</name>
    <dbReference type="NCBI Taxonomy" id="45954"/>
    <lineage>
        <taxon>Eukaryota</taxon>
        <taxon>Metazoa</taxon>
        <taxon>Spiralia</taxon>
        <taxon>Lophotrochozoa</taxon>
        <taxon>Mollusca</taxon>
        <taxon>Bivalvia</taxon>
        <taxon>Autobranchia</taxon>
        <taxon>Heteroconchia</taxon>
        <taxon>Euheterodonta</taxon>
        <taxon>Imparidentia</taxon>
        <taxon>Neoheterodontei</taxon>
        <taxon>Myida</taxon>
        <taxon>Dreissenoidea</taxon>
        <taxon>Dreissenidae</taxon>
        <taxon>Dreissena</taxon>
    </lineage>
</organism>